<comment type="caution">
    <text evidence="1">The sequence shown here is derived from an EMBL/GenBank/DDBJ whole genome shotgun (WGS) entry which is preliminary data.</text>
</comment>
<gene>
    <name evidence="1" type="ORF">K3G42_009543</name>
</gene>
<dbReference type="Proteomes" id="UP000827872">
    <property type="component" value="Linkage Group LG03"/>
</dbReference>
<proteinExistence type="predicted"/>
<sequence>MYNNSRVQIVNNNKVSNVHQWKWSIHKSIDFYNDEYSVQEPSLEVTYKVINSTETIAVMMIWLLGPEKASDIVNPSILEKPISPPVQRLLVARTVRGAEELWKALHEEPKLRRQLAEAKKGNLLSYQVPWLGRPVSTYRMQQVDHWRRQLHTMYRLGKQHQRTASCLLATKHITDLSDPNGTEGPTRYLHFTLNTAGQLP</sequence>
<dbReference type="EMBL" id="CM037616">
    <property type="protein sequence ID" value="KAH7991725.1"/>
    <property type="molecule type" value="Genomic_DNA"/>
</dbReference>
<accession>A0ACB8EGT8</accession>
<evidence type="ECO:0000313" key="2">
    <source>
        <dbReference type="Proteomes" id="UP000827872"/>
    </source>
</evidence>
<name>A0ACB8EGT8_9SAUR</name>
<keyword evidence="2" id="KW-1185">Reference proteome</keyword>
<protein>
    <submittedName>
        <fullName evidence="1">Uncharacterized protein</fullName>
    </submittedName>
</protein>
<organism evidence="1 2">
    <name type="scientific">Sphaerodactylus townsendi</name>
    <dbReference type="NCBI Taxonomy" id="933632"/>
    <lineage>
        <taxon>Eukaryota</taxon>
        <taxon>Metazoa</taxon>
        <taxon>Chordata</taxon>
        <taxon>Craniata</taxon>
        <taxon>Vertebrata</taxon>
        <taxon>Euteleostomi</taxon>
        <taxon>Lepidosauria</taxon>
        <taxon>Squamata</taxon>
        <taxon>Bifurcata</taxon>
        <taxon>Gekkota</taxon>
        <taxon>Sphaerodactylidae</taxon>
        <taxon>Sphaerodactylus</taxon>
    </lineage>
</organism>
<reference evidence="1" key="1">
    <citation type="submission" date="2021-08" db="EMBL/GenBank/DDBJ databases">
        <title>The first chromosome-level gecko genome reveals the dynamic sex chromosomes of Neotropical dwarf geckos (Sphaerodactylidae: Sphaerodactylus).</title>
        <authorList>
            <person name="Pinto B.J."/>
            <person name="Keating S.E."/>
            <person name="Gamble T."/>
        </authorList>
    </citation>
    <scope>NUCLEOTIDE SEQUENCE</scope>
    <source>
        <strain evidence="1">TG3544</strain>
    </source>
</reference>
<evidence type="ECO:0000313" key="1">
    <source>
        <dbReference type="EMBL" id="KAH7991725.1"/>
    </source>
</evidence>